<dbReference type="Pfam" id="PF01381">
    <property type="entry name" value="HTH_3"/>
    <property type="match status" value="1"/>
</dbReference>
<accession>A0A0R2MLY0</accession>
<evidence type="ECO:0000313" key="3">
    <source>
        <dbReference type="Proteomes" id="UP000051783"/>
    </source>
</evidence>
<organism evidence="2 3">
    <name type="scientific">Lactiplantibacillus xiangfangensis</name>
    <dbReference type="NCBI Taxonomy" id="942150"/>
    <lineage>
        <taxon>Bacteria</taxon>
        <taxon>Bacillati</taxon>
        <taxon>Bacillota</taxon>
        <taxon>Bacilli</taxon>
        <taxon>Lactobacillales</taxon>
        <taxon>Lactobacillaceae</taxon>
        <taxon>Lactiplantibacillus</taxon>
    </lineage>
</organism>
<dbReference type="SMART" id="SM00530">
    <property type="entry name" value="HTH_XRE"/>
    <property type="match status" value="1"/>
</dbReference>
<reference evidence="2 3" key="1">
    <citation type="journal article" date="2015" name="Genome Announc.">
        <title>Expanding the biotechnology potential of lactobacilli through comparative genomics of 213 strains and associated genera.</title>
        <authorList>
            <person name="Sun Z."/>
            <person name="Harris H.M."/>
            <person name="McCann A."/>
            <person name="Guo C."/>
            <person name="Argimon S."/>
            <person name="Zhang W."/>
            <person name="Yang X."/>
            <person name="Jeffery I.B."/>
            <person name="Cooney J.C."/>
            <person name="Kagawa T.F."/>
            <person name="Liu W."/>
            <person name="Song Y."/>
            <person name="Salvetti E."/>
            <person name="Wrobel A."/>
            <person name="Rasinkangas P."/>
            <person name="Parkhill J."/>
            <person name="Rea M.C."/>
            <person name="O'Sullivan O."/>
            <person name="Ritari J."/>
            <person name="Douillard F.P."/>
            <person name="Paul Ross R."/>
            <person name="Yang R."/>
            <person name="Briner A.E."/>
            <person name="Felis G.E."/>
            <person name="de Vos W.M."/>
            <person name="Barrangou R."/>
            <person name="Klaenhammer T.R."/>
            <person name="Caufield P.W."/>
            <person name="Cui Y."/>
            <person name="Zhang H."/>
            <person name="O'Toole P.W."/>
        </authorList>
    </citation>
    <scope>NUCLEOTIDE SEQUENCE [LARGE SCALE GENOMIC DNA]</scope>
    <source>
        <strain evidence="2 3">LMG 26013</strain>
    </source>
</reference>
<sequence>MFLGSIIAEKRKIKGLNQTELAKDICTQNTISKIEKHNIAPSVPILFKICKRLDITLNDTFSDFVTDTDADEHILLKSIETDLILDGHSKYEDMISTINDNKLSHFHQQKLYIIEALLNYSHEAYSDASFFIDKIIVNSHGDMYDIHALLAFTLKGLINRQQGSAEREAYFMKIVEDAVQENWEIPRAETFELSYICAQIANFHASQDNDEKVVLYCQRGLKLNQQYRTIFFVSDYYSMLSNIYLKNSETKKVGDSYRQISSVLSAFTSEEFD</sequence>
<dbReference type="InterPro" id="IPR011990">
    <property type="entry name" value="TPR-like_helical_dom_sf"/>
</dbReference>
<protein>
    <recommendedName>
        <fullName evidence="1">HTH cro/C1-type domain-containing protein</fullName>
    </recommendedName>
</protein>
<dbReference type="OrthoDB" id="1150409at2"/>
<dbReference type="AlphaFoldDB" id="A0A0R2MLY0"/>
<dbReference type="Gene3D" id="1.25.40.10">
    <property type="entry name" value="Tetratricopeptide repeat domain"/>
    <property type="match status" value="1"/>
</dbReference>
<keyword evidence="3" id="KW-1185">Reference proteome</keyword>
<feature type="domain" description="HTH cro/C1-type" evidence="1">
    <location>
        <begin position="7"/>
        <end position="64"/>
    </location>
</feature>
<evidence type="ECO:0000313" key="2">
    <source>
        <dbReference type="EMBL" id="KRO11770.1"/>
    </source>
</evidence>
<dbReference type="CDD" id="cd00093">
    <property type="entry name" value="HTH_XRE"/>
    <property type="match status" value="1"/>
</dbReference>
<evidence type="ECO:0000259" key="1">
    <source>
        <dbReference type="PROSITE" id="PS50943"/>
    </source>
</evidence>
<dbReference type="EMBL" id="JQCL01000051">
    <property type="protein sequence ID" value="KRO11770.1"/>
    <property type="molecule type" value="Genomic_DNA"/>
</dbReference>
<name>A0A0R2MLY0_9LACO</name>
<dbReference type="PATRIC" id="fig|942150.3.peg.2258"/>
<dbReference type="PANTHER" id="PTHR37038">
    <property type="entry name" value="TRANSCRIPTIONAL REGULATOR-RELATED"/>
    <property type="match status" value="1"/>
</dbReference>
<dbReference type="SUPFAM" id="SSF47413">
    <property type="entry name" value="lambda repressor-like DNA-binding domains"/>
    <property type="match status" value="1"/>
</dbReference>
<dbReference type="RefSeq" id="WP_057705901.1">
    <property type="nucleotide sequence ID" value="NZ_JQCL01000051.1"/>
</dbReference>
<dbReference type="InterPro" id="IPR053163">
    <property type="entry name" value="HTH-type_regulator_Rgg"/>
</dbReference>
<dbReference type="PANTHER" id="PTHR37038:SF14">
    <property type="entry name" value="TRANSCRIPTIONAL ACTIVATOR"/>
    <property type="match status" value="1"/>
</dbReference>
<dbReference type="InterPro" id="IPR010982">
    <property type="entry name" value="Lambda_DNA-bd_dom_sf"/>
</dbReference>
<dbReference type="PROSITE" id="PS50943">
    <property type="entry name" value="HTH_CROC1"/>
    <property type="match status" value="1"/>
</dbReference>
<proteinExistence type="predicted"/>
<dbReference type="GO" id="GO:0003677">
    <property type="term" value="F:DNA binding"/>
    <property type="evidence" value="ECO:0007669"/>
    <property type="project" value="InterPro"/>
</dbReference>
<dbReference type="InterPro" id="IPR001387">
    <property type="entry name" value="Cro/C1-type_HTH"/>
</dbReference>
<comment type="caution">
    <text evidence="2">The sequence shown here is derived from an EMBL/GenBank/DDBJ whole genome shotgun (WGS) entry which is preliminary data.</text>
</comment>
<dbReference type="STRING" id="942150.IV64_GL002160"/>
<gene>
    <name evidence="2" type="ORF">IV64_GL002160</name>
</gene>
<dbReference type="Proteomes" id="UP000051783">
    <property type="component" value="Unassembled WGS sequence"/>
</dbReference>